<dbReference type="GO" id="GO:0016787">
    <property type="term" value="F:hydrolase activity"/>
    <property type="evidence" value="ECO:0007669"/>
    <property type="project" value="InterPro"/>
</dbReference>
<dbReference type="InterPro" id="IPR051049">
    <property type="entry name" value="Dienelactone_hydrolase-like"/>
</dbReference>
<dbReference type="Proteomes" id="UP000642070">
    <property type="component" value="Unassembled WGS sequence"/>
</dbReference>
<feature type="domain" description="Dienelactone hydrolase" evidence="1">
    <location>
        <begin position="14"/>
        <end position="237"/>
    </location>
</feature>
<reference evidence="2" key="1">
    <citation type="journal article" date="2014" name="Int. J. Syst. Evol. Microbiol.">
        <title>Complete genome sequence of Corynebacterium casei LMG S-19264T (=DSM 44701T), isolated from a smear-ripened cheese.</title>
        <authorList>
            <consortium name="US DOE Joint Genome Institute (JGI-PGF)"/>
            <person name="Walter F."/>
            <person name="Albersmeier A."/>
            <person name="Kalinowski J."/>
            <person name="Ruckert C."/>
        </authorList>
    </citation>
    <scope>NUCLEOTIDE SEQUENCE</scope>
    <source>
        <strain evidence="2">JCM 19831</strain>
    </source>
</reference>
<keyword evidence="3" id="KW-1185">Reference proteome</keyword>
<dbReference type="InterPro" id="IPR029058">
    <property type="entry name" value="AB_hydrolase_fold"/>
</dbReference>
<evidence type="ECO:0000259" key="1">
    <source>
        <dbReference type="Pfam" id="PF01738"/>
    </source>
</evidence>
<accession>A0A917X5Z5</accession>
<dbReference type="Gene3D" id="3.40.50.1820">
    <property type="entry name" value="alpha/beta hydrolase"/>
    <property type="match status" value="1"/>
</dbReference>
<sequence>MTAAAIETGHGTMPVYIATPRGPGPHPGVVVIHDAMGMGQDVRNQADWLAREGFLAIAPDLFFDGRRLRCLGTAVGDLRRRSGRTFDDVEAVRRWLAERPCCTGRIGVVGFCLGGGFALLLAPGHGFGAVSANYGMLPKDPAAALAGACPVVASFGARDLTLRGAADRLERALEANDVPRDVREYAAAGHGFLNDHRGAGDPTPLLVRLSKPVLRYGPHEPSAADARARIVAFFKTHLAGPPADGPAPADT</sequence>
<organism evidence="2 3">
    <name type="scientific">Dactylosporangium sucinum</name>
    <dbReference type="NCBI Taxonomy" id="1424081"/>
    <lineage>
        <taxon>Bacteria</taxon>
        <taxon>Bacillati</taxon>
        <taxon>Actinomycetota</taxon>
        <taxon>Actinomycetes</taxon>
        <taxon>Micromonosporales</taxon>
        <taxon>Micromonosporaceae</taxon>
        <taxon>Dactylosporangium</taxon>
    </lineage>
</organism>
<protein>
    <submittedName>
        <fullName evidence="2">Carboxymethylenebutenolidase</fullName>
    </submittedName>
</protein>
<dbReference type="AlphaFoldDB" id="A0A917X5Z5"/>
<dbReference type="PANTHER" id="PTHR46623:SF6">
    <property type="entry name" value="ALPHA_BETA-HYDROLASES SUPERFAMILY PROTEIN"/>
    <property type="match status" value="1"/>
</dbReference>
<dbReference type="PANTHER" id="PTHR46623">
    <property type="entry name" value="CARBOXYMETHYLENEBUTENOLIDASE-RELATED"/>
    <property type="match status" value="1"/>
</dbReference>
<evidence type="ECO:0000313" key="2">
    <source>
        <dbReference type="EMBL" id="GGM70162.1"/>
    </source>
</evidence>
<dbReference type="EMBL" id="BMPI01000060">
    <property type="protein sequence ID" value="GGM70162.1"/>
    <property type="molecule type" value="Genomic_DNA"/>
</dbReference>
<gene>
    <name evidence="2" type="ORF">GCM10007977_084970</name>
</gene>
<name>A0A917X5Z5_9ACTN</name>
<dbReference type="InterPro" id="IPR002925">
    <property type="entry name" value="Dienelactn_hydro"/>
</dbReference>
<dbReference type="SUPFAM" id="SSF53474">
    <property type="entry name" value="alpha/beta-Hydrolases"/>
    <property type="match status" value="1"/>
</dbReference>
<comment type="caution">
    <text evidence="2">The sequence shown here is derived from an EMBL/GenBank/DDBJ whole genome shotgun (WGS) entry which is preliminary data.</text>
</comment>
<dbReference type="RefSeq" id="WP_190255742.1">
    <property type="nucleotide sequence ID" value="NZ_BMPI01000060.1"/>
</dbReference>
<evidence type="ECO:0000313" key="3">
    <source>
        <dbReference type="Proteomes" id="UP000642070"/>
    </source>
</evidence>
<proteinExistence type="predicted"/>
<reference evidence="2" key="2">
    <citation type="submission" date="2020-09" db="EMBL/GenBank/DDBJ databases">
        <authorList>
            <person name="Sun Q."/>
            <person name="Ohkuma M."/>
        </authorList>
    </citation>
    <scope>NUCLEOTIDE SEQUENCE</scope>
    <source>
        <strain evidence="2">JCM 19831</strain>
    </source>
</reference>
<dbReference type="Pfam" id="PF01738">
    <property type="entry name" value="DLH"/>
    <property type="match status" value="1"/>
</dbReference>